<keyword evidence="1" id="KW-0805">Transcription regulation</keyword>
<dbReference type="Gene3D" id="1.10.10.10">
    <property type="entry name" value="Winged helix-like DNA-binding domain superfamily/Winged helix DNA-binding domain"/>
    <property type="match status" value="1"/>
</dbReference>
<dbReference type="RefSeq" id="WP_184745371.1">
    <property type="nucleotide sequence ID" value="NZ_JACHGJ010000002.1"/>
</dbReference>
<dbReference type="SMART" id="SM00345">
    <property type="entry name" value="HTH_GNTR"/>
    <property type="match status" value="1"/>
</dbReference>
<dbReference type="PANTHER" id="PTHR38445:SF9">
    <property type="entry name" value="HTH-TYPE TRANSCRIPTIONAL REPRESSOR YTRA"/>
    <property type="match status" value="1"/>
</dbReference>
<dbReference type="Proteomes" id="UP000587760">
    <property type="component" value="Unassembled WGS sequence"/>
</dbReference>
<organism evidence="5 6">
    <name type="scientific">Spirochaeta isovalerica</name>
    <dbReference type="NCBI Taxonomy" id="150"/>
    <lineage>
        <taxon>Bacteria</taxon>
        <taxon>Pseudomonadati</taxon>
        <taxon>Spirochaetota</taxon>
        <taxon>Spirochaetia</taxon>
        <taxon>Spirochaetales</taxon>
        <taxon>Spirochaetaceae</taxon>
        <taxon>Spirochaeta</taxon>
    </lineage>
</organism>
<dbReference type="CDD" id="cd07377">
    <property type="entry name" value="WHTH_GntR"/>
    <property type="match status" value="1"/>
</dbReference>
<protein>
    <submittedName>
        <fullName evidence="5">DNA-binding transcriptional regulator YhcF (GntR family)</fullName>
    </submittedName>
</protein>
<dbReference type="Pfam" id="PF00392">
    <property type="entry name" value="GntR"/>
    <property type="match status" value="1"/>
</dbReference>
<evidence type="ECO:0000256" key="2">
    <source>
        <dbReference type="ARBA" id="ARBA00023125"/>
    </source>
</evidence>
<dbReference type="PROSITE" id="PS50949">
    <property type="entry name" value="HTH_GNTR"/>
    <property type="match status" value="1"/>
</dbReference>
<dbReference type="InterPro" id="IPR036390">
    <property type="entry name" value="WH_DNA-bd_sf"/>
</dbReference>
<dbReference type="SUPFAM" id="SSF46785">
    <property type="entry name" value="Winged helix' DNA-binding domain"/>
    <property type="match status" value="1"/>
</dbReference>
<dbReference type="EMBL" id="JACHGJ010000002">
    <property type="protein sequence ID" value="MBB6479812.1"/>
    <property type="molecule type" value="Genomic_DNA"/>
</dbReference>
<gene>
    <name evidence="5" type="ORF">HNR50_001470</name>
</gene>
<keyword evidence="3" id="KW-0804">Transcription</keyword>
<reference evidence="5 6" key="1">
    <citation type="submission" date="2020-08" db="EMBL/GenBank/DDBJ databases">
        <title>Genomic Encyclopedia of Type Strains, Phase IV (KMG-IV): sequencing the most valuable type-strain genomes for metagenomic binning, comparative biology and taxonomic classification.</title>
        <authorList>
            <person name="Goeker M."/>
        </authorList>
    </citation>
    <scope>NUCLEOTIDE SEQUENCE [LARGE SCALE GENOMIC DNA]</scope>
    <source>
        <strain evidence="5 6">DSM 2461</strain>
    </source>
</reference>
<dbReference type="InterPro" id="IPR000524">
    <property type="entry name" value="Tscrpt_reg_HTH_GntR"/>
</dbReference>
<keyword evidence="6" id="KW-1185">Reference proteome</keyword>
<evidence type="ECO:0000313" key="6">
    <source>
        <dbReference type="Proteomes" id="UP000587760"/>
    </source>
</evidence>
<name>A0A841RBM7_9SPIO</name>
<evidence type="ECO:0000313" key="5">
    <source>
        <dbReference type="EMBL" id="MBB6479812.1"/>
    </source>
</evidence>
<dbReference type="AlphaFoldDB" id="A0A841RBM7"/>
<sequence length="326" mass="37115">MRIDRNSTVPVYRQITQNITLMVKQGKLKPGDKVVPERELATALNLSRGTVKKAYGELENNNVLEVVQGRGSFISRNQDVLIQSRKDRAVQLIDNALTELEALNFSHREITTFFQLMLMNREQKINSFHIAAVDCNSEALTVFEKQLRYISGTRISKYLLDDVVENGDPERLLSGFDVILTTSTHYNELSAICPALKERILQAALTLGQETIIDLASIKPESRIGTICITERFHQIVKDRMTLFGLETDDVSYLCNCRGSDFHNYLENKDVVILPSEMSVSDNWDLTDALDKFSARGGKIINFDYQIDRGSLIYIEEQISNRMERL</sequence>
<proteinExistence type="predicted"/>
<dbReference type="GO" id="GO:0003700">
    <property type="term" value="F:DNA-binding transcription factor activity"/>
    <property type="evidence" value="ECO:0007669"/>
    <property type="project" value="InterPro"/>
</dbReference>
<feature type="domain" description="HTH gntR-type" evidence="4">
    <location>
        <begin position="9"/>
        <end position="77"/>
    </location>
</feature>
<comment type="caution">
    <text evidence="5">The sequence shown here is derived from an EMBL/GenBank/DDBJ whole genome shotgun (WGS) entry which is preliminary data.</text>
</comment>
<evidence type="ECO:0000259" key="4">
    <source>
        <dbReference type="PROSITE" id="PS50949"/>
    </source>
</evidence>
<keyword evidence="2 5" id="KW-0238">DNA-binding</keyword>
<evidence type="ECO:0000256" key="3">
    <source>
        <dbReference type="ARBA" id="ARBA00023163"/>
    </source>
</evidence>
<accession>A0A841RBM7</accession>
<dbReference type="GO" id="GO:0003677">
    <property type="term" value="F:DNA binding"/>
    <property type="evidence" value="ECO:0007669"/>
    <property type="project" value="UniProtKB-KW"/>
</dbReference>
<evidence type="ECO:0000256" key="1">
    <source>
        <dbReference type="ARBA" id="ARBA00023015"/>
    </source>
</evidence>
<dbReference type="InterPro" id="IPR036388">
    <property type="entry name" value="WH-like_DNA-bd_sf"/>
</dbReference>
<dbReference type="PANTHER" id="PTHR38445">
    <property type="entry name" value="HTH-TYPE TRANSCRIPTIONAL REPRESSOR YTRA"/>
    <property type="match status" value="1"/>
</dbReference>